<dbReference type="PRINTS" id="PR01042">
    <property type="entry name" value="TRNASYNTHASP"/>
</dbReference>
<dbReference type="PROSITE" id="PS50862">
    <property type="entry name" value="AA_TRNA_LIGASE_II"/>
    <property type="match status" value="1"/>
</dbReference>
<evidence type="ECO:0000256" key="4">
    <source>
        <dbReference type="ARBA" id="ARBA00022840"/>
    </source>
</evidence>
<dbReference type="SUPFAM" id="SSF55681">
    <property type="entry name" value="Class II aaRS and biotin synthetases"/>
    <property type="match status" value="1"/>
</dbReference>
<gene>
    <name evidence="8" type="primary">Dars2</name>
    <name evidence="8" type="ORF">NPIL_523951</name>
</gene>
<dbReference type="Gene3D" id="3.30.930.10">
    <property type="entry name" value="Bira Bifunctional Protein, Domain 2"/>
    <property type="match status" value="1"/>
</dbReference>
<dbReference type="Gene3D" id="2.40.50.140">
    <property type="entry name" value="Nucleic acid-binding proteins"/>
    <property type="match status" value="1"/>
</dbReference>
<feature type="domain" description="Aminoacyl-transfer RNA synthetases class-II family profile" evidence="7">
    <location>
        <begin position="168"/>
        <end position="581"/>
    </location>
</feature>
<organism evidence="8 9">
    <name type="scientific">Nephila pilipes</name>
    <name type="common">Giant wood spider</name>
    <name type="synonym">Nephila maculata</name>
    <dbReference type="NCBI Taxonomy" id="299642"/>
    <lineage>
        <taxon>Eukaryota</taxon>
        <taxon>Metazoa</taxon>
        <taxon>Ecdysozoa</taxon>
        <taxon>Arthropoda</taxon>
        <taxon>Chelicerata</taxon>
        <taxon>Arachnida</taxon>
        <taxon>Araneae</taxon>
        <taxon>Araneomorphae</taxon>
        <taxon>Entelegynae</taxon>
        <taxon>Araneoidea</taxon>
        <taxon>Nephilidae</taxon>
        <taxon>Nephila</taxon>
    </lineage>
</organism>
<dbReference type="GO" id="GO:0004815">
    <property type="term" value="F:aspartate-tRNA ligase activity"/>
    <property type="evidence" value="ECO:0007669"/>
    <property type="project" value="TreeGrafter"/>
</dbReference>
<keyword evidence="5" id="KW-0648">Protein biosynthesis</keyword>
<evidence type="ECO:0000256" key="5">
    <source>
        <dbReference type="ARBA" id="ARBA00022917"/>
    </source>
</evidence>
<keyword evidence="2 8" id="KW-0436">Ligase</keyword>
<evidence type="ECO:0000256" key="6">
    <source>
        <dbReference type="ARBA" id="ARBA00023146"/>
    </source>
</evidence>
<dbReference type="InterPro" id="IPR045864">
    <property type="entry name" value="aa-tRNA-synth_II/BPL/LPL"/>
</dbReference>
<dbReference type="InterPro" id="IPR012340">
    <property type="entry name" value="NA-bd_OB-fold"/>
</dbReference>
<dbReference type="GO" id="GO:0006422">
    <property type="term" value="P:aspartyl-tRNA aminoacylation"/>
    <property type="evidence" value="ECO:0007669"/>
    <property type="project" value="TreeGrafter"/>
</dbReference>
<dbReference type="PANTHER" id="PTHR22594">
    <property type="entry name" value="ASPARTYL/LYSYL-TRNA SYNTHETASE"/>
    <property type="match status" value="1"/>
</dbReference>
<dbReference type="InterPro" id="IPR006195">
    <property type="entry name" value="aa-tRNA-synth_II"/>
</dbReference>
<keyword evidence="9" id="KW-1185">Reference proteome</keyword>
<evidence type="ECO:0000313" key="8">
    <source>
        <dbReference type="EMBL" id="GFT35004.1"/>
    </source>
</evidence>
<dbReference type="AlphaFoldDB" id="A0A8X6NWG9"/>
<dbReference type="Gene3D" id="3.30.1360.30">
    <property type="entry name" value="GAD-like domain"/>
    <property type="match status" value="1"/>
</dbReference>
<dbReference type="InterPro" id="IPR004524">
    <property type="entry name" value="Asp-tRNA-ligase_1"/>
</dbReference>
<dbReference type="Proteomes" id="UP000887013">
    <property type="component" value="Unassembled WGS sequence"/>
</dbReference>
<evidence type="ECO:0000256" key="1">
    <source>
        <dbReference type="ARBA" id="ARBA00006303"/>
    </source>
</evidence>
<keyword evidence="6" id="KW-0030">Aminoacyl-tRNA synthetase</keyword>
<dbReference type="GO" id="GO:0003676">
    <property type="term" value="F:nucleic acid binding"/>
    <property type="evidence" value="ECO:0007669"/>
    <property type="project" value="InterPro"/>
</dbReference>
<comment type="caution">
    <text evidence="8">The sequence shown here is derived from an EMBL/GenBank/DDBJ whole genome shotgun (WGS) entry which is preliminary data.</text>
</comment>
<keyword evidence="4" id="KW-0067">ATP-binding</keyword>
<evidence type="ECO:0000259" key="7">
    <source>
        <dbReference type="PROSITE" id="PS50862"/>
    </source>
</evidence>
<dbReference type="NCBIfam" id="TIGR00459">
    <property type="entry name" value="aspS_bact"/>
    <property type="match status" value="1"/>
</dbReference>
<sequence>MHLRNFRIFLRNPVLVNLSRRFCSCVNSYTWRSHTCGELNSNHVGQEVTLCGWTTYQRCNKFVILRDAYGQTQIIFNDIENLSQKFVTSLPLETVIQVNGIVKKRPLKDINKKMSTGDIEIEAINVKLINASIPRLPITSKDQEKINEPTNYKYRYLSLRGHKLQENLRIRSKVLMKMREFLHDHNGFVDIETPTLFRKTPGGAKEFIVPTKFPGKFYSLTQSPQQFKQLLMVGMFDRYFQIARCYRNEGTKADRQPEFTQVDIELSFTSAKDIQNLIEQLIKYSWPLEKGDIKIPFTSLKYNDALYYYGTDKPDLRFDMKLQDLTHDLKDSGLKIAAQCNVDSDFISSCLVIPHGSKLLKNREIKDIQKSTESVAFFPISVKDDFTWSSSISKHINIETQQIISQKLNCTPGDLVLLAIGKSMHTLTFLGKTRVRCAEYLQTIGVDIIRSNILSFVWITDFPLFFQNENGTLESAHHPFTAPHADDIDLVYSNPCEARSLHYDLVLNGQEIGGGSIRIHDANLQKYILEDVLKEDPTDLQHLLDALHSGCPPHGGIALGIDRMLAIMCGCRSITEVIAFPKSLDGKDLMSGAPCSLSNEDKGLYHIEPIVPKQ</sequence>
<accession>A0A8X6NWG9</accession>
<dbReference type="SUPFAM" id="SSF55261">
    <property type="entry name" value="GAD domain-like"/>
    <property type="match status" value="1"/>
</dbReference>
<dbReference type="GO" id="GO:0005739">
    <property type="term" value="C:mitochondrion"/>
    <property type="evidence" value="ECO:0007669"/>
    <property type="project" value="TreeGrafter"/>
</dbReference>
<dbReference type="EMBL" id="BMAW01013625">
    <property type="protein sequence ID" value="GFT35004.1"/>
    <property type="molecule type" value="Genomic_DNA"/>
</dbReference>
<evidence type="ECO:0000256" key="3">
    <source>
        <dbReference type="ARBA" id="ARBA00022741"/>
    </source>
</evidence>
<protein>
    <submittedName>
        <fullName evidence="8">Aspartate--tRNA ligase, mitochondrial</fullName>
    </submittedName>
</protein>
<dbReference type="InterPro" id="IPR004115">
    <property type="entry name" value="GAD-like_sf"/>
</dbReference>
<dbReference type="InterPro" id="IPR004364">
    <property type="entry name" value="Aa-tRNA-synt_II"/>
</dbReference>
<dbReference type="Pfam" id="PF00152">
    <property type="entry name" value="tRNA-synt_2"/>
    <property type="match status" value="1"/>
</dbReference>
<keyword evidence="3" id="KW-0547">Nucleotide-binding</keyword>
<dbReference type="CDD" id="cd04317">
    <property type="entry name" value="EcAspRS_like_N"/>
    <property type="match status" value="1"/>
</dbReference>
<comment type="similarity">
    <text evidence="1">Belongs to the class-II aminoacyl-tRNA synthetase family. Type 1 subfamily.</text>
</comment>
<dbReference type="InterPro" id="IPR047089">
    <property type="entry name" value="Asp-tRNA-ligase_1_N"/>
</dbReference>
<dbReference type="Pfam" id="PF01336">
    <property type="entry name" value="tRNA_anti-codon"/>
    <property type="match status" value="1"/>
</dbReference>
<dbReference type="SUPFAM" id="SSF50249">
    <property type="entry name" value="Nucleic acid-binding proteins"/>
    <property type="match status" value="1"/>
</dbReference>
<dbReference type="HAMAP" id="MF_00044">
    <property type="entry name" value="Asp_tRNA_synth_type1"/>
    <property type="match status" value="1"/>
</dbReference>
<evidence type="ECO:0000256" key="2">
    <source>
        <dbReference type="ARBA" id="ARBA00022598"/>
    </source>
</evidence>
<reference evidence="8" key="1">
    <citation type="submission" date="2020-08" db="EMBL/GenBank/DDBJ databases">
        <title>Multicomponent nature underlies the extraordinary mechanical properties of spider dragline silk.</title>
        <authorList>
            <person name="Kono N."/>
            <person name="Nakamura H."/>
            <person name="Mori M."/>
            <person name="Yoshida Y."/>
            <person name="Ohtoshi R."/>
            <person name="Malay A.D."/>
            <person name="Moran D.A.P."/>
            <person name="Tomita M."/>
            <person name="Numata K."/>
            <person name="Arakawa K."/>
        </authorList>
    </citation>
    <scope>NUCLEOTIDE SEQUENCE</scope>
</reference>
<dbReference type="GO" id="GO:0005524">
    <property type="term" value="F:ATP binding"/>
    <property type="evidence" value="ECO:0007669"/>
    <property type="project" value="UniProtKB-KW"/>
</dbReference>
<dbReference type="OrthoDB" id="439710at2759"/>
<dbReference type="InterPro" id="IPR004365">
    <property type="entry name" value="NA-bd_OB_tRNA"/>
</dbReference>
<evidence type="ECO:0000313" key="9">
    <source>
        <dbReference type="Proteomes" id="UP000887013"/>
    </source>
</evidence>
<dbReference type="NCBIfam" id="NF001750">
    <property type="entry name" value="PRK00476.1"/>
    <property type="match status" value="1"/>
</dbReference>
<dbReference type="InterPro" id="IPR002312">
    <property type="entry name" value="Asp/Asn-tRNA-synth_IIb"/>
</dbReference>
<dbReference type="PANTHER" id="PTHR22594:SF5">
    <property type="entry name" value="ASPARTATE--TRNA LIGASE, MITOCHONDRIAL"/>
    <property type="match status" value="1"/>
</dbReference>
<name>A0A8X6NWG9_NEPPI</name>
<proteinExistence type="inferred from homology"/>